<dbReference type="AlphaFoldDB" id="A0A1G4RXK7"/>
<evidence type="ECO:0000313" key="2">
    <source>
        <dbReference type="Proteomes" id="UP000199150"/>
    </source>
</evidence>
<proteinExistence type="predicted"/>
<dbReference type="InterPro" id="IPR045617">
    <property type="entry name" value="DUF6445"/>
</dbReference>
<sequence>MKPELLILGNSQSRVVVADGFTSAYDQIRRMAADLAPFPPQLQYYPGLRRMITETDQPAHDYMQRLLLEASPYIGGAFDIDGFDWVEGSFSMVTQQPETLTPRQRAPHIDTVEAKYLAILHYLSDTPGTGTAFFRQRSTGIERVTAESFDRYVAAAEAENTDAHGYITGSNAWFEEIGWVEAKPDRLVIYEGCLLHSGLIPPDMPLSDDPLVGRLTANLFVRGY</sequence>
<dbReference type="OrthoDB" id="7630206at2"/>
<dbReference type="Proteomes" id="UP000199150">
    <property type="component" value="Unassembled WGS sequence"/>
</dbReference>
<keyword evidence="2" id="KW-1185">Reference proteome</keyword>
<reference evidence="2" key="1">
    <citation type="submission" date="2016-10" db="EMBL/GenBank/DDBJ databases">
        <authorList>
            <person name="Varghese N."/>
            <person name="Submissions S."/>
        </authorList>
    </citation>
    <scope>NUCLEOTIDE SEQUENCE [LARGE SCALE GENOMIC DNA]</scope>
    <source>
        <strain evidence="2">CGMCC 1.3431</strain>
    </source>
</reference>
<dbReference type="Pfam" id="PF20043">
    <property type="entry name" value="DUF6445"/>
    <property type="match status" value="1"/>
</dbReference>
<dbReference type="STRING" id="260084.SAMN02927928_2242"/>
<protein>
    <submittedName>
        <fullName evidence="1">Uncharacterized protein</fullName>
    </submittedName>
</protein>
<name>A0A1G4RXK7_9CAUL</name>
<gene>
    <name evidence="1" type="ORF">SAMN02927928_2242</name>
</gene>
<organism evidence="1 2">
    <name type="scientific">Asticcacaulis taihuensis</name>
    <dbReference type="NCBI Taxonomy" id="260084"/>
    <lineage>
        <taxon>Bacteria</taxon>
        <taxon>Pseudomonadati</taxon>
        <taxon>Pseudomonadota</taxon>
        <taxon>Alphaproteobacteria</taxon>
        <taxon>Caulobacterales</taxon>
        <taxon>Caulobacteraceae</taxon>
        <taxon>Asticcacaulis</taxon>
    </lineage>
</organism>
<evidence type="ECO:0000313" key="1">
    <source>
        <dbReference type="EMBL" id="SCW61673.1"/>
    </source>
</evidence>
<dbReference type="EMBL" id="FMTS01000003">
    <property type="protein sequence ID" value="SCW61673.1"/>
    <property type="molecule type" value="Genomic_DNA"/>
</dbReference>
<dbReference type="RefSeq" id="WP_090647769.1">
    <property type="nucleotide sequence ID" value="NZ_CBCRYE010000001.1"/>
</dbReference>
<accession>A0A1G4RXK7</accession>